<dbReference type="Gramene" id="Psat04G0067400-T1">
    <property type="protein sequence ID" value="KAI5415316.1"/>
    <property type="gene ID" value="KIW84_040674"/>
</dbReference>
<proteinExistence type="predicted"/>
<keyword evidence="2" id="KW-1185">Reference proteome</keyword>
<accession>A0A9D4X6M9</accession>
<organism evidence="1 2">
    <name type="scientific">Pisum sativum</name>
    <name type="common">Garden pea</name>
    <name type="synonym">Lathyrus oleraceus</name>
    <dbReference type="NCBI Taxonomy" id="3888"/>
    <lineage>
        <taxon>Eukaryota</taxon>
        <taxon>Viridiplantae</taxon>
        <taxon>Streptophyta</taxon>
        <taxon>Embryophyta</taxon>
        <taxon>Tracheophyta</taxon>
        <taxon>Spermatophyta</taxon>
        <taxon>Magnoliopsida</taxon>
        <taxon>eudicotyledons</taxon>
        <taxon>Gunneridae</taxon>
        <taxon>Pentapetalae</taxon>
        <taxon>rosids</taxon>
        <taxon>fabids</taxon>
        <taxon>Fabales</taxon>
        <taxon>Fabaceae</taxon>
        <taxon>Papilionoideae</taxon>
        <taxon>50 kb inversion clade</taxon>
        <taxon>NPAAA clade</taxon>
        <taxon>Hologalegina</taxon>
        <taxon>IRL clade</taxon>
        <taxon>Fabeae</taxon>
        <taxon>Lathyrus</taxon>
    </lineage>
</organism>
<comment type="caution">
    <text evidence="1">The sequence shown here is derived from an EMBL/GenBank/DDBJ whole genome shotgun (WGS) entry which is preliminary data.</text>
</comment>
<evidence type="ECO:0000313" key="2">
    <source>
        <dbReference type="Proteomes" id="UP001058974"/>
    </source>
</evidence>
<dbReference type="AlphaFoldDB" id="A0A9D4X6M9"/>
<protein>
    <submittedName>
        <fullName evidence="1">Uncharacterized protein</fullName>
    </submittedName>
</protein>
<reference evidence="1 2" key="1">
    <citation type="journal article" date="2022" name="Nat. Genet.">
        <title>Improved pea reference genome and pan-genome highlight genomic features and evolutionary characteristics.</title>
        <authorList>
            <person name="Yang T."/>
            <person name="Liu R."/>
            <person name="Luo Y."/>
            <person name="Hu S."/>
            <person name="Wang D."/>
            <person name="Wang C."/>
            <person name="Pandey M.K."/>
            <person name="Ge S."/>
            <person name="Xu Q."/>
            <person name="Li N."/>
            <person name="Li G."/>
            <person name="Huang Y."/>
            <person name="Saxena R.K."/>
            <person name="Ji Y."/>
            <person name="Li M."/>
            <person name="Yan X."/>
            <person name="He Y."/>
            <person name="Liu Y."/>
            <person name="Wang X."/>
            <person name="Xiang C."/>
            <person name="Varshney R.K."/>
            <person name="Ding H."/>
            <person name="Gao S."/>
            <person name="Zong X."/>
        </authorList>
    </citation>
    <scope>NUCLEOTIDE SEQUENCE [LARGE SCALE GENOMIC DNA]</scope>
    <source>
        <strain evidence="1 2">cv. Zhongwan 6</strain>
    </source>
</reference>
<gene>
    <name evidence="1" type="ORF">KIW84_040674</name>
</gene>
<sequence length="152" mass="17912">MRDQSVTIANLERIIVTFTTVLTALTEQMTTLATKVNNVNNNRNLRRDKEENKLGLCEDNHDYRVKVDIMLFYRTMGVEEFLDWKIVIDRFFDVMGVPENKQVKMLTIRLKSFTEDVVENEVDQEIESVEQPVAYNELRRSAHDKRPSVRYP</sequence>
<dbReference type="Proteomes" id="UP001058974">
    <property type="component" value="Chromosome 4"/>
</dbReference>
<evidence type="ECO:0000313" key="1">
    <source>
        <dbReference type="EMBL" id="KAI5415316.1"/>
    </source>
</evidence>
<name>A0A9D4X6M9_PEA</name>
<dbReference type="EMBL" id="JAMSHJ010000004">
    <property type="protein sequence ID" value="KAI5415316.1"/>
    <property type="molecule type" value="Genomic_DNA"/>
</dbReference>